<dbReference type="SUPFAM" id="SSF53756">
    <property type="entry name" value="UDP-Glycosyltransferase/glycogen phosphorylase"/>
    <property type="match status" value="1"/>
</dbReference>
<gene>
    <name evidence="3" type="primary">rfaQ_1</name>
    <name evidence="3" type="ORF">SPACI_018250</name>
</gene>
<dbReference type="EC" id="2.-.-.-" evidence="3"/>
<evidence type="ECO:0000313" key="4">
    <source>
        <dbReference type="Proteomes" id="UP000216052"/>
    </source>
</evidence>
<dbReference type="GO" id="GO:0016740">
    <property type="term" value="F:transferase activity"/>
    <property type="evidence" value="ECO:0007669"/>
    <property type="project" value="UniProtKB-KW"/>
</dbReference>
<evidence type="ECO:0000256" key="1">
    <source>
        <dbReference type="ARBA" id="ARBA00022676"/>
    </source>
</evidence>
<dbReference type="Pfam" id="PF01075">
    <property type="entry name" value="Glyco_transf_9"/>
    <property type="match status" value="1"/>
</dbReference>
<protein>
    <submittedName>
        <fullName evidence="3">Lipopolysaccharide core heptosyltransferase RfaQ</fullName>
        <ecNumber evidence="3">2.-.-.-</ecNumber>
    </submittedName>
</protein>
<proteinExistence type="predicted"/>
<evidence type="ECO:0000313" key="3">
    <source>
        <dbReference type="EMBL" id="XFO71788.1"/>
    </source>
</evidence>
<dbReference type="EMBL" id="CP155571">
    <property type="protein sequence ID" value="XFO71788.1"/>
    <property type="molecule type" value="Genomic_DNA"/>
</dbReference>
<dbReference type="Gene3D" id="3.40.50.2000">
    <property type="entry name" value="Glycogen Phosphorylase B"/>
    <property type="match status" value="2"/>
</dbReference>
<accession>A0ABZ3J121</accession>
<dbReference type="InterPro" id="IPR002201">
    <property type="entry name" value="Glyco_trans_9"/>
</dbReference>
<dbReference type="CDD" id="cd03789">
    <property type="entry name" value="GT9_LPS_heptosyltransferase"/>
    <property type="match status" value="1"/>
</dbReference>
<dbReference type="PANTHER" id="PTHR30160:SF1">
    <property type="entry name" value="LIPOPOLYSACCHARIDE 1,2-N-ACETYLGLUCOSAMINETRANSFERASE-RELATED"/>
    <property type="match status" value="1"/>
</dbReference>
<dbReference type="Proteomes" id="UP000216052">
    <property type="component" value="Chromosome"/>
</dbReference>
<organism evidence="3 4">
    <name type="scientific">Sporomusa acidovorans (strain ATCC 49682 / DSM 3132 / Mol)</name>
    <dbReference type="NCBI Taxonomy" id="1123286"/>
    <lineage>
        <taxon>Bacteria</taxon>
        <taxon>Bacillati</taxon>
        <taxon>Bacillota</taxon>
        <taxon>Negativicutes</taxon>
        <taxon>Selenomonadales</taxon>
        <taxon>Sporomusaceae</taxon>
        <taxon>Sporomusa</taxon>
    </lineage>
</organism>
<dbReference type="PANTHER" id="PTHR30160">
    <property type="entry name" value="TETRAACYLDISACCHARIDE 4'-KINASE-RELATED"/>
    <property type="match status" value="1"/>
</dbReference>
<dbReference type="InterPro" id="IPR051199">
    <property type="entry name" value="LPS_LOS_Heptosyltrfase"/>
</dbReference>
<name>A0ABZ3J121_SPOA4</name>
<sequence>MSKEILIIRLSSIGDVIHCTPVAGALKKAWPDCKITWLVGEVCAELIKYNPHIDNIIMWSRERFEKHLQAFEFIKAYSMWHQLQVKLKEKVYDVVLDIQGLFITGMITRQVRAERRVGLSDARELNPLFMTETANPLGKHIIDRYLGVLTPLGITPQYRKMTLVIPETADQFARAYLESEQILSQDRFAVLVPGTTWTTKNWPPDFFAITAKLLAKDFKIVLCGGRNEVNLGREIIAKAGVSIVDAIGKTSLLQMAAVLARATVVVVGDTGPLYMAAAINTPAVAIFGPTNPETYTPPGKQYAALYSRQACSFCHKTKCPQGNYACMRAVTPAEVVDQAYRLSGD</sequence>
<reference evidence="3" key="1">
    <citation type="submission" date="2024-05" db="EMBL/GenBank/DDBJ databases">
        <title>Isolation and characterization of Sporomusa carbonis sp. nov., a carboxydotrophic hydrogenogen in the genus of Sporomusa isolated from a charcoal burning pile.</title>
        <authorList>
            <person name="Boeer T."/>
            <person name="Rosenbaum F."/>
            <person name="Eysell L."/>
            <person name="Mueller V."/>
            <person name="Daniel R."/>
            <person name="Poehlein A."/>
        </authorList>
    </citation>
    <scope>NUCLEOTIDE SEQUENCE [LARGE SCALE GENOMIC DNA]</scope>
    <source>
        <strain evidence="3">DSM 3132</strain>
    </source>
</reference>
<keyword evidence="4" id="KW-1185">Reference proteome</keyword>
<keyword evidence="1" id="KW-0328">Glycosyltransferase</keyword>
<dbReference type="RefSeq" id="WP_093794490.1">
    <property type="nucleotide sequence ID" value="NZ_CP155571.1"/>
</dbReference>
<keyword evidence="2 3" id="KW-0808">Transferase</keyword>
<evidence type="ECO:0000256" key="2">
    <source>
        <dbReference type="ARBA" id="ARBA00022679"/>
    </source>
</evidence>